<dbReference type="PROSITE" id="PS00584">
    <property type="entry name" value="PFKB_KINASES_2"/>
    <property type="match status" value="1"/>
</dbReference>
<feature type="binding site" evidence="12">
    <location>
        <position position="146"/>
    </location>
    <ligand>
        <name>substrate</name>
    </ligand>
</feature>
<dbReference type="GO" id="GO:0046872">
    <property type="term" value="F:metal ion binding"/>
    <property type="evidence" value="ECO:0007669"/>
    <property type="project" value="UniProtKB-KW"/>
</dbReference>
<evidence type="ECO:0000259" key="13">
    <source>
        <dbReference type="Pfam" id="PF00294"/>
    </source>
</evidence>
<dbReference type="CDD" id="cd01174">
    <property type="entry name" value="ribokinase"/>
    <property type="match status" value="1"/>
</dbReference>
<proteinExistence type="inferred from homology"/>
<comment type="similarity">
    <text evidence="1">Belongs to the carbohydrate kinase pfkB family.</text>
</comment>
<name>A0A543PJF5_9ACTN</name>
<keyword evidence="10 12" id="KW-0630">Potassium</keyword>
<feature type="binding site" evidence="12">
    <location>
        <position position="258"/>
    </location>
    <ligand>
        <name>K(+)</name>
        <dbReference type="ChEBI" id="CHEBI:29103"/>
    </ligand>
</feature>
<feature type="binding site" evidence="12">
    <location>
        <position position="262"/>
    </location>
    <ligand>
        <name>substrate</name>
    </ligand>
</feature>
<protein>
    <recommendedName>
        <fullName evidence="3 12">Ribokinase</fullName>
        <shortName evidence="12">RK</shortName>
        <ecNumber evidence="2 12">2.7.1.15</ecNumber>
    </recommendedName>
</protein>
<feature type="binding site" evidence="12">
    <location>
        <position position="295"/>
    </location>
    <ligand>
        <name>K(+)</name>
        <dbReference type="ChEBI" id="CHEBI:29103"/>
    </ligand>
</feature>
<keyword evidence="15" id="KW-1185">Reference proteome</keyword>
<accession>A0A543PJF5</accession>
<dbReference type="GO" id="GO:0019303">
    <property type="term" value="P:D-ribose catabolic process"/>
    <property type="evidence" value="ECO:0007669"/>
    <property type="project" value="UniProtKB-UniRule"/>
</dbReference>
<evidence type="ECO:0000256" key="2">
    <source>
        <dbReference type="ARBA" id="ARBA00012035"/>
    </source>
</evidence>
<evidence type="ECO:0000256" key="6">
    <source>
        <dbReference type="ARBA" id="ARBA00022741"/>
    </source>
</evidence>
<dbReference type="HAMAP" id="MF_01987">
    <property type="entry name" value="Ribokinase"/>
    <property type="match status" value="1"/>
</dbReference>
<keyword evidence="4 12" id="KW-0808">Transferase</keyword>
<comment type="pathway">
    <text evidence="12">Carbohydrate metabolism; D-ribose degradation; D-ribose 5-phosphate from beta-D-ribopyranose: step 2/2.</text>
</comment>
<dbReference type="UniPathway" id="UPA00916">
    <property type="reaction ID" value="UER00889"/>
</dbReference>
<evidence type="ECO:0000256" key="8">
    <source>
        <dbReference type="ARBA" id="ARBA00022840"/>
    </source>
</evidence>
<dbReference type="EMBL" id="VFQE01000001">
    <property type="protein sequence ID" value="TQN44189.1"/>
    <property type="molecule type" value="Genomic_DNA"/>
</dbReference>
<keyword evidence="7 12" id="KW-0418">Kinase</keyword>
<gene>
    <name evidence="12" type="primary">rbsK</name>
    <name evidence="14" type="ORF">FHU33_3683</name>
</gene>
<comment type="function">
    <text evidence="12">Catalyzes the phosphorylation of ribose at O-5 in a reaction requiring ATP and magnesium. The resulting D-ribose-5-phosphate can then be used either for sythesis of nucleotides, histidine, and tryptophan, or as a component of the pentose phosphate pathway.</text>
</comment>
<evidence type="ECO:0000256" key="5">
    <source>
        <dbReference type="ARBA" id="ARBA00022723"/>
    </source>
</evidence>
<sequence>MSRTEAETGRVVVVGSANADLVLQVHHRPAPGETVLAGTSTTTPGGKGANQAVAAARMGGRATFVGCVGRDGHARLLQSSMHEAGVDLAGVAVVDAPTGHAVIVITPDGENSIIVTPGANSSLDADAVDRSAARWTGDDVVVAQLEIPMETVTRAARRAAQVGARFVLNAAPAAAVAPEVLALCDPLVVNEDEAGVIVAHAGVDLGANLEGIKATAAALTALGARSAVVTLGPEGALVASAAGVEHIPAPRVRAVDTTGAGDGFVGALAARLSRGDSLSDAARVAAAFASAAVTRLGAQSAYVEESALEAVLSERTAATSGP</sequence>
<feature type="domain" description="Carbohydrate kinase PfkB" evidence="13">
    <location>
        <begin position="10"/>
        <end position="301"/>
    </location>
</feature>
<keyword evidence="12" id="KW-0963">Cytoplasm</keyword>
<dbReference type="PANTHER" id="PTHR10584:SF166">
    <property type="entry name" value="RIBOKINASE"/>
    <property type="match status" value="1"/>
</dbReference>
<dbReference type="Proteomes" id="UP000319865">
    <property type="component" value="Unassembled WGS sequence"/>
</dbReference>
<dbReference type="AlphaFoldDB" id="A0A543PJF5"/>
<evidence type="ECO:0000313" key="15">
    <source>
        <dbReference type="Proteomes" id="UP000319865"/>
    </source>
</evidence>
<dbReference type="OrthoDB" id="9775849at2"/>
<dbReference type="InterPro" id="IPR002173">
    <property type="entry name" value="Carboh/pur_kinase_PfkB_CS"/>
</dbReference>
<dbReference type="SUPFAM" id="SSF53613">
    <property type="entry name" value="Ribokinase-like"/>
    <property type="match status" value="1"/>
</dbReference>
<dbReference type="PANTHER" id="PTHR10584">
    <property type="entry name" value="SUGAR KINASE"/>
    <property type="match status" value="1"/>
</dbReference>
<comment type="subcellular location">
    <subcellularLocation>
        <location evidence="12">Cytoplasm</location>
    </subcellularLocation>
</comment>
<comment type="caution">
    <text evidence="14">The sequence shown here is derived from an EMBL/GenBank/DDBJ whole genome shotgun (WGS) entry which is preliminary data.</text>
</comment>
<feature type="binding site" evidence="12">
    <location>
        <position position="190"/>
    </location>
    <ligand>
        <name>ATP</name>
        <dbReference type="ChEBI" id="CHEBI:30616"/>
    </ligand>
</feature>
<dbReference type="Gene3D" id="3.40.1190.20">
    <property type="match status" value="1"/>
</dbReference>
<feature type="binding site" evidence="12">
    <location>
        <begin position="230"/>
        <end position="235"/>
    </location>
    <ligand>
        <name>ATP</name>
        <dbReference type="ChEBI" id="CHEBI:30616"/>
    </ligand>
</feature>
<dbReference type="InterPro" id="IPR011877">
    <property type="entry name" value="Ribokinase"/>
</dbReference>
<evidence type="ECO:0000256" key="3">
    <source>
        <dbReference type="ARBA" id="ARBA00016943"/>
    </source>
</evidence>
<keyword evidence="8 12" id="KW-0067">ATP-binding</keyword>
<evidence type="ECO:0000256" key="12">
    <source>
        <dbReference type="HAMAP-Rule" id="MF_01987"/>
    </source>
</evidence>
<evidence type="ECO:0000313" key="14">
    <source>
        <dbReference type="EMBL" id="TQN44189.1"/>
    </source>
</evidence>
<evidence type="ECO:0000256" key="4">
    <source>
        <dbReference type="ARBA" id="ARBA00022679"/>
    </source>
</evidence>
<evidence type="ECO:0000256" key="7">
    <source>
        <dbReference type="ARBA" id="ARBA00022777"/>
    </source>
</evidence>
<reference evidence="14 15" key="1">
    <citation type="submission" date="2019-06" db="EMBL/GenBank/DDBJ databases">
        <title>Sequencing the genomes of 1000 actinobacteria strains.</title>
        <authorList>
            <person name="Klenk H.-P."/>
        </authorList>
    </citation>
    <scope>NUCLEOTIDE SEQUENCE [LARGE SCALE GENOMIC DNA]</scope>
    <source>
        <strain evidence="14 15">DSM 46837</strain>
    </source>
</reference>
<comment type="cofactor">
    <cofactor evidence="12">
        <name>Mg(2+)</name>
        <dbReference type="ChEBI" id="CHEBI:18420"/>
    </cofactor>
    <text evidence="12">Requires a divalent cation, most likely magnesium in vivo, as an electrophilic catalyst to aid phosphoryl group transfer. It is the chelate of the metal and the nucleotide that is the actual substrate.</text>
</comment>
<evidence type="ECO:0000256" key="11">
    <source>
        <dbReference type="ARBA" id="ARBA00023277"/>
    </source>
</evidence>
<feature type="binding site" evidence="12">
    <location>
        <position position="256"/>
    </location>
    <ligand>
        <name>K(+)</name>
        <dbReference type="ChEBI" id="CHEBI:29103"/>
    </ligand>
</feature>
<dbReference type="PRINTS" id="PR00990">
    <property type="entry name" value="RIBOKINASE"/>
</dbReference>
<dbReference type="InterPro" id="IPR011611">
    <property type="entry name" value="PfkB_dom"/>
</dbReference>
<keyword evidence="6 12" id="KW-0547">Nucleotide-binding</keyword>
<dbReference type="EC" id="2.7.1.15" evidence="2 12"/>
<dbReference type="GO" id="GO:0005524">
    <property type="term" value="F:ATP binding"/>
    <property type="evidence" value="ECO:0007669"/>
    <property type="project" value="UniProtKB-UniRule"/>
</dbReference>
<feature type="binding site" evidence="12">
    <location>
        <position position="297"/>
    </location>
    <ligand>
        <name>K(+)</name>
        <dbReference type="ChEBI" id="CHEBI:29103"/>
    </ligand>
</feature>
<feature type="binding site" evidence="12">
    <location>
        <position position="292"/>
    </location>
    <ligand>
        <name>K(+)</name>
        <dbReference type="ChEBI" id="CHEBI:29103"/>
    </ligand>
</feature>
<comment type="catalytic activity">
    <reaction evidence="12">
        <text>D-ribose + ATP = D-ribose 5-phosphate + ADP + H(+)</text>
        <dbReference type="Rhea" id="RHEA:13697"/>
        <dbReference type="ChEBI" id="CHEBI:15378"/>
        <dbReference type="ChEBI" id="CHEBI:30616"/>
        <dbReference type="ChEBI" id="CHEBI:47013"/>
        <dbReference type="ChEBI" id="CHEBI:78346"/>
        <dbReference type="ChEBI" id="CHEBI:456216"/>
        <dbReference type="EC" id="2.7.1.15"/>
    </reaction>
</comment>
<dbReference type="InterPro" id="IPR002139">
    <property type="entry name" value="Ribo/fructo_kinase"/>
</dbReference>
<organism evidence="14 15">
    <name type="scientific">Blastococcus colisei</name>
    <dbReference type="NCBI Taxonomy" id="1564162"/>
    <lineage>
        <taxon>Bacteria</taxon>
        <taxon>Bacillati</taxon>
        <taxon>Actinomycetota</taxon>
        <taxon>Actinomycetes</taxon>
        <taxon>Geodermatophilales</taxon>
        <taxon>Geodermatophilaceae</taxon>
        <taxon>Blastococcus</taxon>
    </lineage>
</organism>
<feature type="binding site" evidence="12">
    <location>
        <begin position="46"/>
        <end position="50"/>
    </location>
    <ligand>
        <name>substrate</name>
    </ligand>
</feature>
<dbReference type="GO" id="GO:0004747">
    <property type="term" value="F:ribokinase activity"/>
    <property type="evidence" value="ECO:0007669"/>
    <property type="project" value="UniProtKB-UniRule"/>
</dbReference>
<dbReference type="RefSeq" id="WP_142026620.1">
    <property type="nucleotide sequence ID" value="NZ_VFQE01000001.1"/>
</dbReference>
<dbReference type="Pfam" id="PF00294">
    <property type="entry name" value="PfkB"/>
    <property type="match status" value="1"/>
</dbReference>
<evidence type="ECO:0000256" key="1">
    <source>
        <dbReference type="ARBA" id="ARBA00005380"/>
    </source>
</evidence>
<comment type="subunit">
    <text evidence="12">Homodimer.</text>
</comment>
<keyword evidence="9 12" id="KW-0460">Magnesium</keyword>
<feature type="binding site" evidence="12">
    <location>
        <begin position="261"/>
        <end position="262"/>
    </location>
    <ligand>
        <name>ATP</name>
        <dbReference type="ChEBI" id="CHEBI:30616"/>
    </ligand>
</feature>
<dbReference type="GO" id="GO:0005829">
    <property type="term" value="C:cytosol"/>
    <property type="evidence" value="ECO:0007669"/>
    <property type="project" value="TreeGrafter"/>
</dbReference>
<keyword evidence="11 12" id="KW-0119">Carbohydrate metabolism</keyword>
<comment type="activity regulation">
    <text evidence="12">Activated by a monovalent cation that binds near, but not in, the active site. The most likely occupant of the site in vivo is potassium. Ion binding induces a conformational change that may alter substrate affinity.</text>
</comment>
<dbReference type="InterPro" id="IPR029056">
    <property type="entry name" value="Ribokinase-like"/>
</dbReference>
<evidence type="ECO:0000256" key="10">
    <source>
        <dbReference type="ARBA" id="ARBA00022958"/>
    </source>
</evidence>
<keyword evidence="5 12" id="KW-0479">Metal-binding</keyword>
<comment type="caution">
    <text evidence="12">Lacks conserved residue(s) required for the propagation of feature annotation.</text>
</comment>
<feature type="active site" description="Proton acceptor" evidence="12">
    <location>
        <position position="262"/>
    </location>
</feature>
<feature type="binding site" evidence="12">
    <location>
        <begin position="18"/>
        <end position="20"/>
    </location>
    <ligand>
        <name>substrate</name>
    </ligand>
</feature>
<evidence type="ECO:0000256" key="9">
    <source>
        <dbReference type="ARBA" id="ARBA00022842"/>
    </source>
</evidence>
<comment type="similarity">
    <text evidence="12">Belongs to the carbohydrate kinase PfkB family. Ribokinase subfamily.</text>
</comment>